<dbReference type="InterPro" id="IPR051476">
    <property type="entry name" value="Bac_ResReg_Asp_Phosphatase"/>
</dbReference>
<protein>
    <submittedName>
        <fullName evidence="9">Tetratricopeptide repeat protein</fullName>
    </submittedName>
</protein>
<feature type="signal peptide" evidence="8">
    <location>
        <begin position="1"/>
        <end position="17"/>
    </location>
</feature>
<dbReference type="Gene3D" id="1.25.40.10">
    <property type="entry name" value="Tetratricopeptide repeat domain"/>
    <property type="match status" value="2"/>
</dbReference>
<dbReference type="RefSeq" id="WP_316434479.1">
    <property type="nucleotide sequence ID" value="NZ_CP053586.1"/>
</dbReference>
<evidence type="ECO:0000256" key="2">
    <source>
        <dbReference type="ARBA" id="ARBA00022490"/>
    </source>
</evidence>
<feature type="compositionally biased region" description="Pro residues" evidence="7">
    <location>
        <begin position="40"/>
        <end position="56"/>
    </location>
</feature>
<keyword evidence="4 6" id="KW-0802">TPR repeat</keyword>
<reference evidence="9" key="1">
    <citation type="submission" date="2020-05" db="EMBL/GenBank/DDBJ databases">
        <authorList>
            <person name="Zhu T."/>
            <person name="Keshari N."/>
            <person name="Lu X."/>
        </authorList>
    </citation>
    <scope>NUCLEOTIDE SEQUENCE</scope>
    <source>
        <strain evidence="9">NK1-12</strain>
    </source>
</reference>
<dbReference type="InterPro" id="IPR019734">
    <property type="entry name" value="TPR_rpt"/>
</dbReference>
<evidence type="ECO:0000256" key="4">
    <source>
        <dbReference type="ARBA" id="ARBA00022803"/>
    </source>
</evidence>
<evidence type="ECO:0000256" key="7">
    <source>
        <dbReference type="SAM" id="MobiDB-lite"/>
    </source>
</evidence>
<feature type="compositionally biased region" description="Low complexity" evidence="7">
    <location>
        <begin position="23"/>
        <end position="39"/>
    </location>
</feature>
<feature type="repeat" description="TPR" evidence="6">
    <location>
        <begin position="374"/>
        <end position="407"/>
    </location>
</feature>
<dbReference type="AlphaFoldDB" id="A0AA96WD52"/>
<sequence length="423" mass="47349">MVTLGFLLPLIGSVSYAQTPSNLEPTPETAPESTETTPSPSSPPSSSSPPLPPAPVPDGTVLNPLEPQPDPLLPEMVVDRPLNPQEKNVLRAALNELQAQAEAKLQAGDLPGALELWNRELRLRRYLGPEEEVAALTRVGEVAWRESQATELRFITLRLEQIEQEVSTQPEPNYDLLLTLAQAYQTVRARNQSVALYQKLLERAKQQQNTAQQQQILTAVAEQHLGWFDYPNAALAYEELLTLARSTGDRATEVTALEKLAYIYKQNNQPELAITAQQQLVESYQKQNNFVPIPALKIAIADSYVLLNRPDFAATNYQEAFAAARSVQQYAYASDALSKLATLYRSLNRLDDALIVYQLLLDVERQSYNSFGMMTTYDQLGQLHRDRGDNPQALAAFQQGLQIAQQLNYRVDYFNQQIQQIAQ</sequence>
<keyword evidence="3" id="KW-0677">Repeat</keyword>
<feature type="region of interest" description="Disordered" evidence="7">
    <location>
        <begin position="17"/>
        <end position="76"/>
    </location>
</feature>
<dbReference type="PROSITE" id="PS50005">
    <property type="entry name" value="TPR"/>
    <property type="match status" value="1"/>
</dbReference>
<dbReference type="InterPro" id="IPR011990">
    <property type="entry name" value="TPR-like_helical_dom_sf"/>
</dbReference>
<comment type="subcellular location">
    <subcellularLocation>
        <location evidence="1">Cytoplasm</location>
    </subcellularLocation>
</comment>
<dbReference type="SUPFAM" id="SSF48452">
    <property type="entry name" value="TPR-like"/>
    <property type="match status" value="2"/>
</dbReference>
<feature type="chain" id="PRO_5041697993" evidence="8">
    <location>
        <begin position="18"/>
        <end position="423"/>
    </location>
</feature>
<evidence type="ECO:0000256" key="5">
    <source>
        <dbReference type="ARBA" id="ARBA00038253"/>
    </source>
</evidence>
<proteinExistence type="inferred from homology"/>
<keyword evidence="2" id="KW-0963">Cytoplasm</keyword>
<gene>
    <name evidence="9" type="ORF">HJG54_08695</name>
</gene>
<dbReference type="GO" id="GO:0005737">
    <property type="term" value="C:cytoplasm"/>
    <property type="evidence" value="ECO:0007669"/>
    <property type="project" value="UniProtKB-SubCell"/>
</dbReference>
<dbReference type="EMBL" id="CP053586">
    <property type="protein sequence ID" value="WNZ22929.1"/>
    <property type="molecule type" value="Genomic_DNA"/>
</dbReference>
<comment type="similarity">
    <text evidence="5">Belongs to the Rap family.</text>
</comment>
<evidence type="ECO:0000313" key="9">
    <source>
        <dbReference type="EMBL" id="WNZ22929.1"/>
    </source>
</evidence>
<organism evidence="9">
    <name type="scientific">Leptolyngbya sp. NK1-12</name>
    <dbReference type="NCBI Taxonomy" id="2547451"/>
    <lineage>
        <taxon>Bacteria</taxon>
        <taxon>Bacillati</taxon>
        <taxon>Cyanobacteriota</taxon>
        <taxon>Cyanophyceae</taxon>
        <taxon>Leptolyngbyales</taxon>
        <taxon>Leptolyngbyaceae</taxon>
        <taxon>Leptolyngbya group</taxon>
        <taxon>Leptolyngbya</taxon>
    </lineage>
</organism>
<name>A0AA96WD52_9CYAN</name>
<evidence type="ECO:0000256" key="3">
    <source>
        <dbReference type="ARBA" id="ARBA00022737"/>
    </source>
</evidence>
<dbReference type="Pfam" id="PF13424">
    <property type="entry name" value="TPR_12"/>
    <property type="match status" value="1"/>
</dbReference>
<keyword evidence="8" id="KW-0732">Signal</keyword>
<evidence type="ECO:0000256" key="6">
    <source>
        <dbReference type="PROSITE-ProRule" id="PRU00339"/>
    </source>
</evidence>
<evidence type="ECO:0000256" key="1">
    <source>
        <dbReference type="ARBA" id="ARBA00004496"/>
    </source>
</evidence>
<dbReference type="PANTHER" id="PTHR46630">
    <property type="entry name" value="TETRATRICOPEPTIDE REPEAT PROTEIN 29"/>
    <property type="match status" value="1"/>
</dbReference>
<evidence type="ECO:0000256" key="8">
    <source>
        <dbReference type="SAM" id="SignalP"/>
    </source>
</evidence>
<dbReference type="SMART" id="SM00028">
    <property type="entry name" value="TPR"/>
    <property type="match status" value="5"/>
</dbReference>
<dbReference type="PANTHER" id="PTHR46630:SF1">
    <property type="entry name" value="TETRATRICOPEPTIDE REPEAT PROTEIN 29"/>
    <property type="match status" value="1"/>
</dbReference>
<dbReference type="Pfam" id="PF13181">
    <property type="entry name" value="TPR_8"/>
    <property type="match status" value="1"/>
</dbReference>
<accession>A0AA96WD52</accession>